<proteinExistence type="predicted"/>
<dbReference type="Proteomes" id="UP000322077">
    <property type="component" value="Unassembled WGS sequence"/>
</dbReference>
<evidence type="ECO:0000313" key="2">
    <source>
        <dbReference type="Proteomes" id="UP000322077"/>
    </source>
</evidence>
<comment type="caution">
    <text evidence="1">The sequence shown here is derived from an EMBL/GenBank/DDBJ whole genome shotgun (WGS) entry which is preliminary data.</text>
</comment>
<dbReference type="EMBL" id="VTOU01000001">
    <property type="protein sequence ID" value="TZG29606.1"/>
    <property type="molecule type" value="Genomic_DNA"/>
</dbReference>
<protein>
    <submittedName>
        <fullName evidence="1">Uncharacterized protein</fullName>
    </submittedName>
</protein>
<sequence length="69" mass="7816">MSRIPVKPYLIAKDEDGNFRLTVRVTRYNSQNYPLVTSTLQEPIFKTATAARAYAREEFGAEAGQYATK</sequence>
<reference evidence="1 2" key="1">
    <citation type="submission" date="2019-08" db="EMBL/GenBank/DDBJ databases">
        <authorList>
            <person name="Wang G."/>
            <person name="Xu Z."/>
        </authorList>
    </citation>
    <scope>NUCLEOTIDE SEQUENCE [LARGE SCALE GENOMIC DNA]</scope>
    <source>
        <strain evidence="1 2">ZX</strain>
    </source>
</reference>
<evidence type="ECO:0000313" key="1">
    <source>
        <dbReference type="EMBL" id="TZG29606.1"/>
    </source>
</evidence>
<keyword evidence="2" id="KW-1185">Reference proteome</keyword>
<name>A0A5D9CE23_9SPHN</name>
<dbReference type="RefSeq" id="WP_149521263.1">
    <property type="nucleotide sequence ID" value="NZ_VTOU01000001.1"/>
</dbReference>
<gene>
    <name evidence="1" type="ORF">FYJ91_05675</name>
</gene>
<dbReference type="AlphaFoldDB" id="A0A5D9CE23"/>
<accession>A0A5D9CE23</accession>
<organism evidence="1 2">
    <name type="scientific">Sphingomonas montanisoli</name>
    <dbReference type="NCBI Taxonomy" id="2606412"/>
    <lineage>
        <taxon>Bacteria</taxon>
        <taxon>Pseudomonadati</taxon>
        <taxon>Pseudomonadota</taxon>
        <taxon>Alphaproteobacteria</taxon>
        <taxon>Sphingomonadales</taxon>
        <taxon>Sphingomonadaceae</taxon>
        <taxon>Sphingomonas</taxon>
    </lineage>
</organism>